<proteinExistence type="predicted"/>
<feature type="region of interest" description="Disordered" evidence="1">
    <location>
        <begin position="297"/>
        <end position="340"/>
    </location>
</feature>
<dbReference type="EMBL" id="CP136522">
    <property type="protein sequence ID" value="WOT05094.1"/>
    <property type="molecule type" value="Genomic_DNA"/>
</dbReference>
<evidence type="ECO:0000313" key="4">
    <source>
        <dbReference type="EMBL" id="WOT05094.1"/>
    </source>
</evidence>
<dbReference type="InterPro" id="IPR027417">
    <property type="entry name" value="P-loop_NTPase"/>
</dbReference>
<keyword evidence="5" id="KW-1185">Reference proteome</keyword>
<feature type="compositionally biased region" description="Polar residues" evidence="1">
    <location>
        <begin position="297"/>
        <end position="306"/>
    </location>
</feature>
<dbReference type="Pfam" id="PF13401">
    <property type="entry name" value="AAA_22"/>
    <property type="match status" value="1"/>
</dbReference>
<evidence type="ECO:0000259" key="2">
    <source>
        <dbReference type="Pfam" id="PF05036"/>
    </source>
</evidence>
<organism evidence="4 5">
    <name type="scientific">Shewanella youngdeokensis</name>
    <dbReference type="NCBI Taxonomy" id="2999068"/>
    <lineage>
        <taxon>Bacteria</taxon>
        <taxon>Pseudomonadati</taxon>
        <taxon>Pseudomonadota</taxon>
        <taxon>Gammaproteobacteria</taxon>
        <taxon>Alteromonadales</taxon>
        <taxon>Shewanellaceae</taxon>
        <taxon>Shewanella</taxon>
    </lineage>
</organism>
<dbReference type="Gene3D" id="3.40.50.300">
    <property type="entry name" value="P-loop containing nucleotide triphosphate hydrolases"/>
    <property type="match status" value="1"/>
</dbReference>
<name>A0ABZ0JZC4_9GAMM</name>
<feature type="domain" description="SPOR" evidence="2">
    <location>
        <begin position="373"/>
        <end position="439"/>
    </location>
</feature>
<dbReference type="Proteomes" id="UP001529491">
    <property type="component" value="Chromosome"/>
</dbReference>
<dbReference type="InterPro" id="IPR049945">
    <property type="entry name" value="AAA_22"/>
</dbReference>
<evidence type="ECO:0000259" key="3">
    <source>
        <dbReference type="Pfam" id="PF13401"/>
    </source>
</evidence>
<dbReference type="InterPro" id="IPR052026">
    <property type="entry name" value="ExeA_AAA_ATPase_DNA-bind"/>
</dbReference>
<evidence type="ECO:0000313" key="5">
    <source>
        <dbReference type="Proteomes" id="UP001529491"/>
    </source>
</evidence>
<dbReference type="RefSeq" id="WP_310472732.1">
    <property type="nucleotide sequence ID" value="NZ_CP136522.1"/>
</dbReference>
<reference evidence="4 5" key="1">
    <citation type="submission" date="2023-10" db="EMBL/GenBank/DDBJ databases">
        <title>Complete genome sequence of Shewanella sp. DAU334.</title>
        <authorList>
            <person name="Lee Y.-S."/>
            <person name="Jeong H.-R."/>
            <person name="Hwang E.-J."/>
            <person name="Choi Y.-L."/>
            <person name="Kim G.-D."/>
        </authorList>
    </citation>
    <scope>NUCLEOTIDE SEQUENCE [LARGE SCALE GENOMIC DNA]</scope>
    <source>
        <strain evidence="4 5">DAU334</strain>
    </source>
</reference>
<sequence length="463" mass="51365">MSLAEATLLPSQEALLNRLQHISLYGQQLIVLTGEIGSGKTTLVTALLTELEEFSSALVICPKHCDSAEIRRKILVQILTEPVFDDELPLPESLLQAASELPTASCIVLDDAEYLPLEIWAECIVLSQMSFGGKTVNVTMTSTAEFLNDVLQQLPVDQRHLLLPLDIEPIDCTEREGLYYTLLSRSEAQPFTPREIVKDRLAAQSGTPKEVVTLLELALNGDADKPEKSAKWERLGITLFVIISVTLLAFLYTDKTPTVGHSQKVVFAGKSVLGSTFVADYGEQLLAGYRQQLVTSNRESQALSRTDNQRLDEPKGQVASVNTNNAVPAGSITEETEPERESKVETFSAQTSANIGSVVNNDIAAKKMNKQRSGYTLQLASVAYLASLSRMLDSVKEYDTVMVARYKNRWVVLMGEFDSPQQARQQSLKLTANTDVSAPWIRKWQDLNEYELQDRLPTREINK</sequence>
<feature type="domain" description="ORC1/DEAH AAA+ ATPase" evidence="3">
    <location>
        <begin position="26"/>
        <end position="144"/>
    </location>
</feature>
<evidence type="ECO:0000256" key="1">
    <source>
        <dbReference type="SAM" id="MobiDB-lite"/>
    </source>
</evidence>
<dbReference type="PANTHER" id="PTHR35894">
    <property type="entry name" value="GENERAL SECRETION PATHWAY PROTEIN A-RELATED"/>
    <property type="match status" value="1"/>
</dbReference>
<dbReference type="InterPro" id="IPR007730">
    <property type="entry name" value="SPOR-like_dom"/>
</dbReference>
<dbReference type="Gene3D" id="3.30.70.1070">
    <property type="entry name" value="Sporulation related repeat"/>
    <property type="match status" value="1"/>
</dbReference>
<gene>
    <name evidence="4" type="ORF">RGE70_17640</name>
</gene>
<dbReference type="Pfam" id="PF05036">
    <property type="entry name" value="SPOR"/>
    <property type="match status" value="1"/>
</dbReference>
<dbReference type="SUPFAM" id="SSF52540">
    <property type="entry name" value="P-loop containing nucleoside triphosphate hydrolases"/>
    <property type="match status" value="1"/>
</dbReference>
<dbReference type="InterPro" id="IPR036680">
    <property type="entry name" value="SPOR-like_sf"/>
</dbReference>
<dbReference type="PANTHER" id="PTHR35894:SF5">
    <property type="entry name" value="MU-LIKE PROPHAGE FLUMU DNA TRANSPOSITION PROTEIN B"/>
    <property type="match status" value="1"/>
</dbReference>
<accession>A0ABZ0JZC4</accession>
<protein>
    <submittedName>
        <fullName evidence="4">AAA family ATPase</fullName>
    </submittedName>
</protein>